<reference evidence="1" key="2">
    <citation type="journal article" date="2022" name="Res Sq">
        <title>Evolution of multicellular longitudinally dividing oral cavity symbionts (Neisseriaceae).</title>
        <authorList>
            <person name="Nyongesa S."/>
            <person name="Weber P."/>
            <person name="Bernet E."/>
            <person name="Pullido F."/>
            <person name="Nieckarz M."/>
            <person name="Delaby M."/>
            <person name="Nieves C."/>
            <person name="Viehboeck T."/>
            <person name="Krause N."/>
            <person name="Rivera-Millot A."/>
            <person name="Nakamura A."/>
            <person name="Vischer N."/>
            <person name="VanNieuwenhze M."/>
            <person name="Brun Y."/>
            <person name="Cava F."/>
            <person name="Bulgheresi S."/>
            <person name="Veyrier F."/>
        </authorList>
    </citation>
    <scope>NUCLEOTIDE SEQUENCE</scope>
    <source>
        <strain evidence="1">SAG 1488-6</strain>
    </source>
</reference>
<gene>
    <name evidence="1" type="ORF">LVJ81_08910</name>
</gene>
<name>A0ABY4E7K4_VITST</name>
<accession>A0ABY4E7K4</accession>
<organism evidence="1 2">
    <name type="scientific">Vitreoscilla stercoraria</name>
    <dbReference type="NCBI Taxonomy" id="61"/>
    <lineage>
        <taxon>Bacteria</taxon>
        <taxon>Pseudomonadati</taxon>
        <taxon>Pseudomonadota</taxon>
        <taxon>Betaproteobacteria</taxon>
        <taxon>Neisseriales</taxon>
        <taxon>Neisseriaceae</taxon>
        <taxon>Vitreoscilla</taxon>
    </lineage>
</organism>
<dbReference type="PROSITE" id="PS51257">
    <property type="entry name" value="PROKAR_LIPOPROTEIN"/>
    <property type="match status" value="1"/>
</dbReference>
<dbReference type="Proteomes" id="UP000832034">
    <property type="component" value="Chromosome"/>
</dbReference>
<evidence type="ECO:0000313" key="2">
    <source>
        <dbReference type="Proteomes" id="UP000832034"/>
    </source>
</evidence>
<protein>
    <recommendedName>
        <fullName evidence="3">Lipoprotein</fullName>
    </recommendedName>
</protein>
<evidence type="ECO:0008006" key="3">
    <source>
        <dbReference type="Google" id="ProtNLM"/>
    </source>
</evidence>
<reference evidence="1" key="1">
    <citation type="submission" date="2021-12" db="EMBL/GenBank/DDBJ databases">
        <authorList>
            <person name="Veyrier F.J."/>
        </authorList>
    </citation>
    <scope>NUCLEOTIDE SEQUENCE</scope>
    <source>
        <strain evidence="1">SAG 1488-6</strain>
    </source>
</reference>
<keyword evidence="2" id="KW-1185">Reference proteome</keyword>
<evidence type="ECO:0000313" key="1">
    <source>
        <dbReference type="EMBL" id="UOO91751.1"/>
    </source>
</evidence>
<dbReference type="RefSeq" id="WP_019958649.1">
    <property type="nucleotide sequence ID" value="NZ_CP091512.1"/>
</dbReference>
<dbReference type="EMBL" id="CP091512">
    <property type="protein sequence ID" value="UOO91751.1"/>
    <property type="molecule type" value="Genomic_DNA"/>
</dbReference>
<sequence length="221" mass="24392">MKYWIALGLVATLAACSGNGVSKSDLSKAIDEYNRDHPFCVSVQGLLAQQAGNTAHLIKGGLGDEWIHITTENLNGDDINEAAQKQLRVLTRAGLYEKAGKKEQKALLGNDLQVPVSSYQLTEEGKKQFLRGTAQGHALCLGQVKVDKVAWFTEPTPANGMTITQVRYQPEYKLEGFAKQLMKEGMPELKQKLEQPNELTATLVRTDKGWRDVRELSAPKP</sequence>
<proteinExistence type="predicted"/>